<evidence type="ECO:0000313" key="2">
    <source>
        <dbReference type="Proteomes" id="UP001374579"/>
    </source>
</evidence>
<reference evidence="1 2" key="1">
    <citation type="submission" date="2024-02" db="EMBL/GenBank/DDBJ databases">
        <title>Chromosome-scale genome assembly of the rough periwinkle Littorina saxatilis.</title>
        <authorList>
            <person name="De Jode A."/>
            <person name="Faria R."/>
            <person name="Formenti G."/>
            <person name="Sims Y."/>
            <person name="Smith T.P."/>
            <person name="Tracey A."/>
            <person name="Wood J.M.D."/>
            <person name="Zagrodzka Z.B."/>
            <person name="Johannesson K."/>
            <person name="Butlin R.K."/>
            <person name="Leder E.H."/>
        </authorList>
    </citation>
    <scope>NUCLEOTIDE SEQUENCE [LARGE SCALE GENOMIC DNA]</scope>
    <source>
        <strain evidence="1">Snail1</strain>
        <tissue evidence="1">Muscle</tissue>
    </source>
</reference>
<protein>
    <submittedName>
        <fullName evidence="1">Uncharacterized protein</fullName>
    </submittedName>
</protein>
<proteinExistence type="predicted"/>
<dbReference type="Proteomes" id="UP001374579">
    <property type="component" value="Unassembled WGS sequence"/>
</dbReference>
<accession>A0AAN9FXJ7</accession>
<sequence length="61" mass="6785">MYSYAPCECWRESFHCSWLVCVTGKIVGKSSRVNLALVHCGQDTREVLEACVVLGVPVVVR</sequence>
<comment type="caution">
    <text evidence="1">The sequence shown here is derived from an EMBL/GenBank/DDBJ whole genome shotgun (WGS) entry which is preliminary data.</text>
</comment>
<evidence type="ECO:0000313" key="1">
    <source>
        <dbReference type="EMBL" id="KAK7088623.1"/>
    </source>
</evidence>
<dbReference type="AlphaFoldDB" id="A0AAN9FXJ7"/>
<gene>
    <name evidence="1" type="ORF">V1264_022525</name>
</gene>
<organism evidence="1 2">
    <name type="scientific">Littorina saxatilis</name>
    <dbReference type="NCBI Taxonomy" id="31220"/>
    <lineage>
        <taxon>Eukaryota</taxon>
        <taxon>Metazoa</taxon>
        <taxon>Spiralia</taxon>
        <taxon>Lophotrochozoa</taxon>
        <taxon>Mollusca</taxon>
        <taxon>Gastropoda</taxon>
        <taxon>Caenogastropoda</taxon>
        <taxon>Littorinimorpha</taxon>
        <taxon>Littorinoidea</taxon>
        <taxon>Littorinidae</taxon>
        <taxon>Littorina</taxon>
    </lineage>
</organism>
<name>A0AAN9FXJ7_9CAEN</name>
<keyword evidence="2" id="KW-1185">Reference proteome</keyword>
<dbReference type="EMBL" id="JBAMIC010004070">
    <property type="protein sequence ID" value="KAK7088623.1"/>
    <property type="molecule type" value="Genomic_DNA"/>
</dbReference>